<dbReference type="EC" id="3.1.3.-" evidence="10"/>
<keyword evidence="3 10" id="KW-0548">Nucleotidyltransferase</keyword>
<comment type="similarity">
    <text evidence="10">Belongs to the tRNA nucleotidyltransferase/poly(A) polymerase family. Bacterial CCA-adding enzyme type 1 subfamily.</text>
</comment>
<dbReference type="InterPro" id="IPR032828">
    <property type="entry name" value="PolyA_RNA-bd"/>
</dbReference>
<feature type="binding site" evidence="10">
    <location>
        <position position="137"/>
    </location>
    <ligand>
        <name>CTP</name>
        <dbReference type="ChEBI" id="CHEBI:37563"/>
    </ligand>
</feature>
<evidence type="ECO:0000256" key="9">
    <source>
        <dbReference type="ARBA" id="ARBA00022884"/>
    </source>
</evidence>
<organism evidence="12 13">
    <name type="scientific">Marinibactrum halimedae</name>
    <dbReference type="NCBI Taxonomy" id="1444977"/>
    <lineage>
        <taxon>Bacteria</taxon>
        <taxon>Pseudomonadati</taxon>
        <taxon>Pseudomonadota</taxon>
        <taxon>Gammaproteobacteria</taxon>
        <taxon>Cellvibrionales</taxon>
        <taxon>Cellvibrionaceae</taxon>
        <taxon>Marinibactrum</taxon>
    </lineage>
</organism>
<keyword evidence="9 10" id="KW-0694">RNA-binding</keyword>
<feature type="binding site" evidence="10">
    <location>
        <position position="140"/>
    </location>
    <ligand>
        <name>CTP</name>
        <dbReference type="ChEBI" id="CHEBI:37563"/>
    </ligand>
</feature>
<dbReference type="PANTHER" id="PTHR47545">
    <property type="entry name" value="MULTIFUNCTIONAL CCA PROTEIN"/>
    <property type="match status" value="1"/>
</dbReference>
<keyword evidence="8 10" id="KW-0460">Magnesium</keyword>
<dbReference type="GO" id="GO:0000287">
    <property type="term" value="F:magnesium ion binding"/>
    <property type="evidence" value="ECO:0007669"/>
    <property type="project" value="UniProtKB-UniRule"/>
</dbReference>
<dbReference type="PIRSF" id="PIRSF000813">
    <property type="entry name" value="CCA_bact"/>
    <property type="match status" value="1"/>
</dbReference>
<dbReference type="EC" id="3.1.4.-" evidence="10"/>
<dbReference type="AlphaFoldDB" id="A0AA37T8B6"/>
<feature type="binding site" evidence="10">
    <location>
        <position position="11"/>
    </location>
    <ligand>
        <name>ATP</name>
        <dbReference type="ChEBI" id="CHEBI:30616"/>
    </ligand>
</feature>
<dbReference type="RefSeq" id="WP_232593943.1">
    <property type="nucleotide sequence ID" value="NZ_BSPD01000035.1"/>
</dbReference>
<dbReference type="Pfam" id="PF01966">
    <property type="entry name" value="HD"/>
    <property type="match status" value="1"/>
</dbReference>
<evidence type="ECO:0000259" key="11">
    <source>
        <dbReference type="PROSITE" id="PS51831"/>
    </source>
</evidence>
<dbReference type="InterPro" id="IPR002646">
    <property type="entry name" value="PolA_pol_head_dom"/>
</dbReference>
<evidence type="ECO:0000256" key="7">
    <source>
        <dbReference type="ARBA" id="ARBA00022840"/>
    </source>
</evidence>
<evidence type="ECO:0000313" key="12">
    <source>
        <dbReference type="EMBL" id="GLS25751.1"/>
    </source>
</evidence>
<dbReference type="GO" id="GO:0016791">
    <property type="term" value="F:phosphatase activity"/>
    <property type="evidence" value="ECO:0007669"/>
    <property type="project" value="UniProtKB-UniRule"/>
</dbReference>
<evidence type="ECO:0000256" key="4">
    <source>
        <dbReference type="ARBA" id="ARBA00022723"/>
    </source>
</evidence>
<comment type="catalytic activity">
    <reaction evidence="10">
        <text>a tRNA precursor + 2 CTP + ATP = a tRNA with a 3' CCA end + 3 diphosphate</text>
        <dbReference type="Rhea" id="RHEA:14433"/>
        <dbReference type="Rhea" id="RHEA-COMP:10465"/>
        <dbReference type="Rhea" id="RHEA-COMP:10468"/>
        <dbReference type="ChEBI" id="CHEBI:30616"/>
        <dbReference type="ChEBI" id="CHEBI:33019"/>
        <dbReference type="ChEBI" id="CHEBI:37563"/>
        <dbReference type="ChEBI" id="CHEBI:74896"/>
        <dbReference type="ChEBI" id="CHEBI:83071"/>
        <dbReference type="EC" id="2.7.7.72"/>
    </reaction>
</comment>
<dbReference type="SUPFAM" id="SSF81891">
    <property type="entry name" value="Poly A polymerase C-terminal region-like"/>
    <property type="match status" value="1"/>
</dbReference>
<dbReference type="InterPro" id="IPR050124">
    <property type="entry name" value="tRNA_CCA-adding_enzyme"/>
</dbReference>
<dbReference type="InterPro" id="IPR012006">
    <property type="entry name" value="CCA_bact"/>
</dbReference>
<evidence type="ECO:0000256" key="1">
    <source>
        <dbReference type="ARBA" id="ARBA00022679"/>
    </source>
</evidence>
<dbReference type="Gene3D" id="3.30.460.10">
    <property type="entry name" value="Beta Polymerase, domain 2"/>
    <property type="match status" value="1"/>
</dbReference>
<keyword evidence="6 10" id="KW-0692">RNA repair</keyword>
<keyword evidence="4 10" id="KW-0479">Metal-binding</keyword>
<evidence type="ECO:0000256" key="5">
    <source>
        <dbReference type="ARBA" id="ARBA00022741"/>
    </source>
</evidence>
<dbReference type="InterPro" id="IPR043519">
    <property type="entry name" value="NT_sf"/>
</dbReference>
<name>A0AA37T8B6_9GAMM</name>
<comment type="caution">
    <text evidence="12">The sequence shown here is derived from an EMBL/GenBank/DDBJ whole genome shotgun (WGS) entry which is preliminary data.</text>
</comment>
<dbReference type="GO" id="GO:0001680">
    <property type="term" value="P:tRNA 3'-terminal CCA addition"/>
    <property type="evidence" value="ECO:0007669"/>
    <property type="project" value="UniProtKB-UniRule"/>
</dbReference>
<dbReference type="Proteomes" id="UP001156870">
    <property type="component" value="Unassembled WGS sequence"/>
</dbReference>
<feature type="binding site" evidence="10">
    <location>
        <position position="8"/>
    </location>
    <ligand>
        <name>CTP</name>
        <dbReference type="ChEBI" id="CHEBI:37563"/>
    </ligand>
</feature>
<evidence type="ECO:0000313" key="13">
    <source>
        <dbReference type="Proteomes" id="UP001156870"/>
    </source>
</evidence>
<feature type="domain" description="HD" evidence="11">
    <location>
        <begin position="228"/>
        <end position="329"/>
    </location>
</feature>
<keyword evidence="1 10" id="KW-0808">Transferase</keyword>
<dbReference type="GO" id="GO:0005524">
    <property type="term" value="F:ATP binding"/>
    <property type="evidence" value="ECO:0007669"/>
    <property type="project" value="UniProtKB-UniRule"/>
</dbReference>
<feature type="binding site" evidence="10">
    <location>
        <position position="140"/>
    </location>
    <ligand>
        <name>ATP</name>
        <dbReference type="ChEBI" id="CHEBI:30616"/>
    </ligand>
</feature>
<dbReference type="EC" id="2.7.7.72" evidence="10"/>
<evidence type="ECO:0000256" key="2">
    <source>
        <dbReference type="ARBA" id="ARBA00022694"/>
    </source>
</evidence>
<keyword evidence="10" id="KW-0533">Nickel</keyword>
<feature type="binding site" evidence="10">
    <location>
        <position position="91"/>
    </location>
    <ligand>
        <name>ATP</name>
        <dbReference type="ChEBI" id="CHEBI:30616"/>
    </ligand>
</feature>
<feature type="binding site" evidence="10">
    <location>
        <position position="91"/>
    </location>
    <ligand>
        <name>CTP</name>
        <dbReference type="ChEBI" id="CHEBI:37563"/>
    </ligand>
</feature>
<comment type="cofactor">
    <cofactor evidence="10">
        <name>Ni(2+)</name>
        <dbReference type="ChEBI" id="CHEBI:49786"/>
    </cofactor>
    <text evidence="10">Nickel for phosphatase activity.</text>
</comment>
<dbReference type="EMBL" id="BSPD01000035">
    <property type="protein sequence ID" value="GLS25751.1"/>
    <property type="molecule type" value="Genomic_DNA"/>
</dbReference>
<dbReference type="Pfam" id="PF01743">
    <property type="entry name" value="PolyA_pol"/>
    <property type="match status" value="1"/>
</dbReference>
<accession>A0AA37T8B6</accession>
<feature type="binding site" evidence="10">
    <location>
        <position position="11"/>
    </location>
    <ligand>
        <name>CTP</name>
        <dbReference type="ChEBI" id="CHEBI:37563"/>
    </ligand>
</feature>
<keyword evidence="13" id="KW-1185">Reference proteome</keyword>
<dbReference type="PANTHER" id="PTHR47545:SF1">
    <property type="entry name" value="MULTIFUNCTIONAL CCA PROTEIN"/>
    <property type="match status" value="1"/>
</dbReference>
<dbReference type="GO" id="GO:0042245">
    <property type="term" value="P:RNA repair"/>
    <property type="evidence" value="ECO:0007669"/>
    <property type="project" value="UniProtKB-KW"/>
</dbReference>
<dbReference type="CDD" id="cd05398">
    <property type="entry name" value="NT_ClassII-CCAase"/>
    <property type="match status" value="1"/>
</dbReference>
<feature type="binding site" evidence="10">
    <location>
        <position position="23"/>
    </location>
    <ligand>
        <name>Mg(2+)</name>
        <dbReference type="ChEBI" id="CHEBI:18420"/>
    </ligand>
</feature>
<keyword evidence="5 10" id="KW-0547">Nucleotide-binding</keyword>
<dbReference type="HAMAP" id="MF_01261">
    <property type="entry name" value="CCA_bact_type1"/>
    <property type="match status" value="1"/>
</dbReference>
<keyword evidence="7 10" id="KW-0067">ATP-binding</keyword>
<comment type="domain">
    <text evidence="10">Comprises two domains: an N-terminal domain containing the nucleotidyltransferase activity and a C-terminal HD domain associated with both phosphodiesterase and phosphatase activities.</text>
</comment>
<evidence type="ECO:0000256" key="6">
    <source>
        <dbReference type="ARBA" id="ARBA00022800"/>
    </source>
</evidence>
<evidence type="ECO:0000256" key="10">
    <source>
        <dbReference type="HAMAP-Rule" id="MF_01261"/>
    </source>
</evidence>
<evidence type="ECO:0000256" key="8">
    <source>
        <dbReference type="ARBA" id="ARBA00022842"/>
    </source>
</evidence>
<comment type="catalytic activity">
    <reaction evidence="10">
        <text>a tRNA with a 3' CCA end + 2 CTP + ATP = a tRNA with a 3' CCACCA end + 3 diphosphate</text>
        <dbReference type="Rhea" id="RHEA:76235"/>
        <dbReference type="Rhea" id="RHEA-COMP:10468"/>
        <dbReference type="Rhea" id="RHEA-COMP:18655"/>
        <dbReference type="ChEBI" id="CHEBI:30616"/>
        <dbReference type="ChEBI" id="CHEBI:33019"/>
        <dbReference type="ChEBI" id="CHEBI:37563"/>
        <dbReference type="ChEBI" id="CHEBI:83071"/>
        <dbReference type="ChEBI" id="CHEBI:195187"/>
    </reaction>
</comment>
<comment type="function">
    <text evidence="10">Catalyzes the addition and repair of the essential 3'-terminal CCA sequence in tRNAs without using a nucleic acid template. Adds these three nucleotides in the order of C, C, and A to the tRNA nucleotide-73, using CTP and ATP as substrates and producing inorganic pyrophosphate. tRNA 3'-terminal CCA addition is required both for tRNA processing and repair. Also involved in tRNA surveillance by mediating tandem CCA addition to generate a CCACCA at the 3' terminus of unstable tRNAs. While stable tRNAs receive only 3'-terminal CCA, unstable tRNAs are marked with CCACCA and rapidly degraded.</text>
</comment>
<dbReference type="NCBIfam" id="NF008137">
    <property type="entry name" value="PRK10885.1"/>
    <property type="match status" value="1"/>
</dbReference>
<feature type="binding site" evidence="10">
    <location>
        <position position="137"/>
    </location>
    <ligand>
        <name>ATP</name>
        <dbReference type="ChEBI" id="CHEBI:30616"/>
    </ligand>
</feature>
<protein>
    <recommendedName>
        <fullName evidence="10">Multifunctional CCA protein</fullName>
    </recommendedName>
    <domain>
        <recommendedName>
            <fullName evidence="10">CCA-adding enzyme</fullName>
            <ecNumber evidence="10">2.7.7.72</ecNumber>
        </recommendedName>
        <alternativeName>
            <fullName evidence="10">CCA tRNA nucleotidyltransferase</fullName>
        </alternativeName>
        <alternativeName>
            <fullName evidence="10">tRNA CCA-pyrophosphorylase</fullName>
        </alternativeName>
        <alternativeName>
            <fullName evidence="10">tRNA adenylyl-/cytidylyl-transferase</fullName>
        </alternativeName>
        <alternativeName>
            <fullName evidence="10">tRNA nucleotidyltransferase</fullName>
        </alternativeName>
        <alternativeName>
            <fullName evidence="10">tRNA-NT</fullName>
        </alternativeName>
    </domain>
    <domain>
        <recommendedName>
            <fullName evidence="10">2'-nucleotidase</fullName>
            <ecNumber evidence="10">3.1.3.-</ecNumber>
        </recommendedName>
    </domain>
    <domain>
        <recommendedName>
            <fullName evidence="10">2',3'-cyclic phosphodiesterase</fullName>
            <ecNumber evidence="10">3.1.4.-</ecNumber>
        </recommendedName>
    </domain>
    <domain>
        <recommendedName>
            <fullName evidence="10">Phosphatase</fullName>
        </recommendedName>
    </domain>
</protein>
<keyword evidence="10" id="KW-0378">Hydrolase</keyword>
<dbReference type="GO" id="GO:0004810">
    <property type="term" value="F:CCA tRNA nucleotidyltransferase activity"/>
    <property type="evidence" value="ECO:0007669"/>
    <property type="project" value="UniProtKB-UniRule"/>
</dbReference>
<feature type="binding site" evidence="10">
    <location>
        <position position="21"/>
    </location>
    <ligand>
        <name>Mg(2+)</name>
        <dbReference type="ChEBI" id="CHEBI:18420"/>
    </ligand>
</feature>
<proteinExistence type="inferred from homology"/>
<dbReference type="GO" id="GO:0004112">
    <property type="term" value="F:cyclic-nucleotide phosphodiesterase activity"/>
    <property type="evidence" value="ECO:0007669"/>
    <property type="project" value="UniProtKB-UniRule"/>
</dbReference>
<dbReference type="SUPFAM" id="SSF81301">
    <property type="entry name" value="Nucleotidyltransferase"/>
    <property type="match status" value="1"/>
</dbReference>
<comment type="subunit">
    <text evidence="10">Monomer. Can also form homodimers and oligomers.</text>
</comment>
<dbReference type="Gene3D" id="1.10.3090.10">
    <property type="entry name" value="cca-adding enzyme, domain 2"/>
    <property type="match status" value="1"/>
</dbReference>
<dbReference type="GO" id="GO:0000049">
    <property type="term" value="F:tRNA binding"/>
    <property type="evidence" value="ECO:0007669"/>
    <property type="project" value="UniProtKB-UniRule"/>
</dbReference>
<dbReference type="InterPro" id="IPR006674">
    <property type="entry name" value="HD_domain"/>
</dbReference>
<evidence type="ECO:0000256" key="3">
    <source>
        <dbReference type="ARBA" id="ARBA00022695"/>
    </source>
</evidence>
<keyword evidence="10" id="KW-0511">Multifunctional enzyme</keyword>
<reference evidence="12 13" key="1">
    <citation type="journal article" date="2014" name="Int. J. Syst. Evol. Microbiol.">
        <title>Complete genome sequence of Corynebacterium casei LMG S-19264T (=DSM 44701T), isolated from a smear-ripened cheese.</title>
        <authorList>
            <consortium name="US DOE Joint Genome Institute (JGI-PGF)"/>
            <person name="Walter F."/>
            <person name="Albersmeier A."/>
            <person name="Kalinowski J."/>
            <person name="Ruckert C."/>
        </authorList>
    </citation>
    <scope>NUCLEOTIDE SEQUENCE [LARGE SCALE GENOMIC DNA]</scope>
    <source>
        <strain evidence="12 13">NBRC 110095</strain>
    </source>
</reference>
<comment type="miscellaneous">
    <text evidence="10">A single active site specifically recognizes both ATP and CTP and is responsible for their addition.</text>
</comment>
<dbReference type="Pfam" id="PF12627">
    <property type="entry name" value="PolyA_pol_RNAbd"/>
    <property type="match status" value="1"/>
</dbReference>
<dbReference type="PROSITE" id="PS51831">
    <property type="entry name" value="HD"/>
    <property type="match status" value="1"/>
</dbReference>
<feature type="binding site" evidence="10">
    <location>
        <position position="8"/>
    </location>
    <ligand>
        <name>ATP</name>
        <dbReference type="ChEBI" id="CHEBI:30616"/>
    </ligand>
</feature>
<sequence>MKTYLVGGAVRDELLGLPIKDQDWVVVGSSPEELLRLGYESVGNDFPVFLHPETKEEYALARTERKSGSGYHGFVCDFGKDVTLEEDLSRRDLTINAIAKSRSGEYIDPYNGRADLEAGVLRHVSSAFAEDPLRVLRVARFAARYASLGFSVHRETYALMAEITQRGELTSLTPERVWKELSRALEEPKPSEFFHVLRRCGALAVLFPEVDCLFGVPQPPEHHPEVDTGEHVMMAVDVARERFNNPLVTWMALVHDLGKGVTPKEKWPSHICHGIKGVPLVEMLSERLRVPRDYLQMGKLVSEHHLRCHKVGEMQARSIMRLLEALDAVRRPERVTLFAQACEADACGRLGYDRRDYPQKEILIRACSAIREVSSQPFLEAGYKGLKLAEQIRRERIRRIAKKSLS</sequence>
<gene>
    <name evidence="10 12" type="primary">cca</name>
    <name evidence="12" type="ORF">GCM10007877_14650</name>
</gene>
<dbReference type="HAMAP" id="MF_01262">
    <property type="entry name" value="CCA_bact_type2"/>
    <property type="match status" value="1"/>
</dbReference>
<comment type="cofactor">
    <cofactor evidence="10">
        <name>Mg(2+)</name>
        <dbReference type="ChEBI" id="CHEBI:18420"/>
    </cofactor>
    <text evidence="10">Magnesium is required for nucleotidyltransferase activity.</text>
</comment>
<keyword evidence="2 10" id="KW-0819">tRNA processing</keyword>